<name>A0AAV9F3I2_ACOCL</name>
<evidence type="ECO:0000256" key="2">
    <source>
        <dbReference type="SAM" id="Phobius"/>
    </source>
</evidence>
<keyword evidence="3" id="KW-0732">Signal</keyword>
<accession>A0AAV9F3I2</accession>
<feature type="transmembrane region" description="Helical" evidence="2">
    <location>
        <begin position="568"/>
        <end position="588"/>
    </location>
</feature>
<comment type="caution">
    <text evidence="4">The sequence shown here is derived from an EMBL/GenBank/DDBJ whole genome shotgun (WGS) entry which is preliminary data.</text>
</comment>
<feature type="chain" id="PRO_5044001316" evidence="3">
    <location>
        <begin position="23"/>
        <end position="767"/>
    </location>
</feature>
<feature type="transmembrane region" description="Helical" evidence="2">
    <location>
        <begin position="600"/>
        <end position="617"/>
    </location>
</feature>
<organism evidence="4 5">
    <name type="scientific">Acorus calamus</name>
    <name type="common">Sweet flag</name>
    <dbReference type="NCBI Taxonomy" id="4465"/>
    <lineage>
        <taxon>Eukaryota</taxon>
        <taxon>Viridiplantae</taxon>
        <taxon>Streptophyta</taxon>
        <taxon>Embryophyta</taxon>
        <taxon>Tracheophyta</taxon>
        <taxon>Spermatophyta</taxon>
        <taxon>Magnoliopsida</taxon>
        <taxon>Liliopsida</taxon>
        <taxon>Acoraceae</taxon>
        <taxon>Acorus</taxon>
    </lineage>
</organism>
<reference evidence="4" key="2">
    <citation type="submission" date="2023-06" db="EMBL/GenBank/DDBJ databases">
        <authorList>
            <person name="Ma L."/>
            <person name="Liu K.-W."/>
            <person name="Li Z."/>
            <person name="Hsiao Y.-Y."/>
            <person name="Qi Y."/>
            <person name="Fu T."/>
            <person name="Tang G."/>
            <person name="Zhang D."/>
            <person name="Sun W.-H."/>
            <person name="Liu D.-K."/>
            <person name="Li Y."/>
            <person name="Chen G.-Z."/>
            <person name="Liu X.-D."/>
            <person name="Liao X.-Y."/>
            <person name="Jiang Y.-T."/>
            <person name="Yu X."/>
            <person name="Hao Y."/>
            <person name="Huang J."/>
            <person name="Zhao X.-W."/>
            <person name="Ke S."/>
            <person name="Chen Y.-Y."/>
            <person name="Wu W.-L."/>
            <person name="Hsu J.-L."/>
            <person name="Lin Y.-F."/>
            <person name="Huang M.-D."/>
            <person name="Li C.-Y."/>
            <person name="Huang L."/>
            <person name="Wang Z.-W."/>
            <person name="Zhao X."/>
            <person name="Zhong W.-Y."/>
            <person name="Peng D.-H."/>
            <person name="Ahmad S."/>
            <person name="Lan S."/>
            <person name="Zhang J.-S."/>
            <person name="Tsai W.-C."/>
            <person name="Van De Peer Y."/>
            <person name="Liu Z.-J."/>
        </authorList>
    </citation>
    <scope>NUCLEOTIDE SEQUENCE</scope>
    <source>
        <strain evidence="4">CP</strain>
        <tissue evidence="4">Leaves</tissue>
    </source>
</reference>
<evidence type="ECO:0000256" key="1">
    <source>
        <dbReference type="SAM" id="MobiDB-lite"/>
    </source>
</evidence>
<keyword evidence="2" id="KW-1133">Transmembrane helix</keyword>
<proteinExistence type="predicted"/>
<feature type="region of interest" description="Disordered" evidence="1">
    <location>
        <begin position="667"/>
        <end position="693"/>
    </location>
</feature>
<reference evidence="4" key="1">
    <citation type="journal article" date="2023" name="Nat. Commun.">
        <title>Diploid and tetraploid genomes of Acorus and the evolution of monocots.</title>
        <authorList>
            <person name="Ma L."/>
            <person name="Liu K.W."/>
            <person name="Li Z."/>
            <person name="Hsiao Y.Y."/>
            <person name="Qi Y."/>
            <person name="Fu T."/>
            <person name="Tang G.D."/>
            <person name="Zhang D."/>
            <person name="Sun W.H."/>
            <person name="Liu D.K."/>
            <person name="Li Y."/>
            <person name="Chen G.Z."/>
            <person name="Liu X.D."/>
            <person name="Liao X.Y."/>
            <person name="Jiang Y.T."/>
            <person name="Yu X."/>
            <person name="Hao Y."/>
            <person name="Huang J."/>
            <person name="Zhao X.W."/>
            <person name="Ke S."/>
            <person name="Chen Y.Y."/>
            <person name="Wu W.L."/>
            <person name="Hsu J.L."/>
            <person name="Lin Y.F."/>
            <person name="Huang M.D."/>
            <person name="Li C.Y."/>
            <person name="Huang L."/>
            <person name="Wang Z.W."/>
            <person name="Zhao X."/>
            <person name="Zhong W.Y."/>
            <person name="Peng D.H."/>
            <person name="Ahmad S."/>
            <person name="Lan S."/>
            <person name="Zhang J.S."/>
            <person name="Tsai W.C."/>
            <person name="Van de Peer Y."/>
            <person name="Liu Z.J."/>
        </authorList>
    </citation>
    <scope>NUCLEOTIDE SEQUENCE</scope>
    <source>
        <strain evidence="4">CP</strain>
    </source>
</reference>
<feature type="compositionally biased region" description="Basic and acidic residues" evidence="1">
    <location>
        <begin position="705"/>
        <end position="714"/>
    </location>
</feature>
<protein>
    <submittedName>
        <fullName evidence="4">Uncharacterized protein</fullName>
    </submittedName>
</protein>
<gene>
    <name evidence="4" type="ORF">QJS10_CPA03g00357</name>
</gene>
<feature type="transmembrane region" description="Helical" evidence="2">
    <location>
        <begin position="637"/>
        <end position="654"/>
    </location>
</feature>
<feature type="region of interest" description="Disordered" evidence="1">
    <location>
        <begin position="705"/>
        <end position="753"/>
    </location>
</feature>
<sequence>MGLRRLSWVVLLLLSCVHYCFGGHGGGGGSGLVVKFVKAPLPFTSLNSAAFGFEVLESGHYTVAPTAYVNVATPFTNALNVTADIAFSEPCTFEGGFQCSSLLVYGAGEVIPSSVTVVQPNLRYAVVVGLSPIIQYGRVVLVMGKNFCKDAAGNRFTRTTNSSFLLRFVPVLNSSDDILRVLQTSSGSLVPTHRKSHGNRRFGFLFKDLLKLLLTHLRLVSFEFPSDDTTVSVQIPENTTEDVAGNKNLVSNLLRVQHYSVPIVSQVLASVTTAAFALSSVTAMLLTLSTASLQSLGTVSRPSSYLTSEPSRNLLSIDIKPEAEFIRDPRSSNGWKYFERSMFWLAVIGGFLILLHALLVSILRFRRKDSGKEINYGALVIPRFEIFLTLLALPCISQASTAIVRGKLLQYKEVHREGQKSHWYQELVRVTLGPGKRGQWTWKDQPDSTRLAKLGPLFEDLRGPPKYMLSQIATDGPDPGKRGDHSIIASDDETEDAEAPFIQKLFGILRIYYAFLESMKRVALGVCAGLSSITGSSKVQVLVILSISSFQLLFMMLKKPFIKKRVQFVETVSVAAEVGVFVLCLALSEGDLSSRGERRVGIFMLVLFAIAFASQVINEWYALYRQVLHLSPDQNSFLSGWKAAIIGFLSVFLPSKLIMNLEDRVSSNSVNSSLGDSDRMRNPGVKASEPAEKPWRRQLKELARASFGRDERKGATTSGDPSSSGHQKRSRSSSGGGFWGGKRSGSSDLKAKSKSLYRDLETIFSSN</sequence>
<keyword evidence="2" id="KW-0472">Membrane</keyword>
<evidence type="ECO:0000313" key="4">
    <source>
        <dbReference type="EMBL" id="KAK1320321.1"/>
    </source>
</evidence>
<keyword evidence="5" id="KW-1185">Reference proteome</keyword>
<evidence type="ECO:0000256" key="3">
    <source>
        <dbReference type="SAM" id="SignalP"/>
    </source>
</evidence>
<dbReference type="PANTHER" id="PTHR34677">
    <property type="match status" value="1"/>
</dbReference>
<feature type="compositionally biased region" description="Gly residues" evidence="1">
    <location>
        <begin position="734"/>
        <end position="743"/>
    </location>
</feature>
<dbReference type="PANTHER" id="PTHR34677:SF1">
    <property type="entry name" value="TRANSMEMBRANE PROTEIN"/>
    <property type="match status" value="1"/>
</dbReference>
<dbReference type="PROSITE" id="PS51257">
    <property type="entry name" value="PROKAR_LIPOPROTEIN"/>
    <property type="match status" value="1"/>
</dbReference>
<feature type="transmembrane region" description="Helical" evidence="2">
    <location>
        <begin position="342"/>
        <end position="363"/>
    </location>
</feature>
<dbReference type="Proteomes" id="UP001180020">
    <property type="component" value="Unassembled WGS sequence"/>
</dbReference>
<keyword evidence="2" id="KW-0812">Transmembrane</keyword>
<evidence type="ECO:0000313" key="5">
    <source>
        <dbReference type="Proteomes" id="UP001180020"/>
    </source>
</evidence>
<dbReference type="EMBL" id="JAUJYO010000003">
    <property type="protein sequence ID" value="KAK1320321.1"/>
    <property type="molecule type" value="Genomic_DNA"/>
</dbReference>
<dbReference type="AlphaFoldDB" id="A0AAV9F3I2"/>
<feature type="signal peptide" evidence="3">
    <location>
        <begin position="1"/>
        <end position="22"/>
    </location>
</feature>